<dbReference type="Gene3D" id="3.80.10.10">
    <property type="entry name" value="Ribonuclease Inhibitor"/>
    <property type="match status" value="1"/>
</dbReference>
<dbReference type="OMA" id="QHRAVIV"/>
<dbReference type="InterPro" id="IPR001611">
    <property type="entry name" value="Leu-rich_rpt"/>
</dbReference>
<evidence type="ECO:0000313" key="13">
    <source>
        <dbReference type="Proteomes" id="UP000008983"/>
    </source>
</evidence>
<dbReference type="EC" id="3.1.3.16" evidence="12"/>
<dbReference type="RefSeq" id="XP_004035085.1">
    <property type="nucleotide sequence ID" value="XM_004035037.1"/>
</dbReference>
<feature type="coiled-coil region" evidence="9">
    <location>
        <begin position="348"/>
        <end position="378"/>
    </location>
</feature>
<dbReference type="SUPFAM" id="SSF52058">
    <property type="entry name" value="L domain-like"/>
    <property type="match status" value="1"/>
</dbReference>
<accession>G0QT74</accession>
<evidence type="ECO:0000256" key="2">
    <source>
        <dbReference type="ARBA" id="ARBA00004496"/>
    </source>
</evidence>
<evidence type="ECO:0000256" key="10">
    <source>
        <dbReference type="SAM" id="MobiDB-lite"/>
    </source>
</evidence>
<comment type="subcellular location">
    <subcellularLocation>
        <location evidence="1">Cell projection</location>
        <location evidence="1">Cilium</location>
    </subcellularLocation>
    <subcellularLocation>
        <location evidence="2">Cytoplasm</location>
    </subcellularLocation>
</comment>
<dbReference type="FunFam" id="3.80.10.10:FF:000052">
    <property type="entry name" value="Leucine rich repeat containing 6"/>
    <property type="match status" value="1"/>
</dbReference>
<dbReference type="PANTHER" id="PTHR45973">
    <property type="entry name" value="PROTEIN PHOSPHATASE 1 REGULATORY SUBUNIT SDS22-RELATED"/>
    <property type="match status" value="1"/>
</dbReference>
<sequence>MPRITKELLRSRSEHNEMCLSTLEEITLHQFELEKIELLDVYCRHLKILYLQNNIIEKMENLNKLKELEYLNLALNNISKIEGIEGCESLKKLDFTVNFIDLENLEESMINLSKCPQIKELYMTGNPSTDWVGYRPFTIATVPQLQTLDGKEITPAEKIQANQIYDDLLVDLNYQIEMKAIKKKQEQEEQKKQKQEENQNENKENIDDKDQKQPYNVETRRKMYLDLAADKEKHDREKYPEKYKDKTKPVSSMFKPDGDIRQCNEGKYKFSLREWDDPEYSFFIIEVPKFMDTSFIDVNLNPCWISVRIKGKLLQLKLNEEIQVEKSDIKRSQLTGFLEIKMLKMKFNQALKAQQEKQKTEKSKIEDEKKQKIKLEEEERIKRLKLCDKIEQKAIQKQQDYITFDKIPDLE</sequence>
<comment type="similarity">
    <text evidence="8">Belongs to the tilB family.</text>
</comment>
<dbReference type="PROSITE" id="PS51450">
    <property type="entry name" value="LRR"/>
    <property type="match status" value="2"/>
</dbReference>
<keyword evidence="4" id="KW-0433">Leucine-rich repeat</keyword>
<dbReference type="GO" id="GO:0005929">
    <property type="term" value="C:cilium"/>
    <property type="evidence" value="ECO:0007669"/>
    <property type="project" value="UniProtKB-SubCell"/>
</dbReference>
<evidence type="ECO:0000256" key="3">
    <source>
        <dbReference type="ARBA" id="ARBA00022490"/>
    </source>
</evidence>
<evidence type="ECO:0000256" key="5">
    <source>
        <dbReference type="ARBA" id="ARBA00022737"/>
    </source>
</evidence>
<feature type="region of interest" description="Disordered" evidence="10">
    <location>
        <begin position="229"/>
        <end position="256"/>
    </location>
</feature>
<evidence type="ECO:0000256" key="8">
    <source>
        <dbReference type="ARBA" id="ARBA00049982"/>
    </source>
</evidence>
<proteinExistence type="inferred from homology"/>
<dbReference type="InterPro" id="IPR032675">
    <property type="entry name" value="LRR_dom_sf"/>
</dbReference>
<dbReference type="InterPro" id="IPR056496">
    <property type="entry name" value="CS_DNAAF11_C"/>
</dbReference>
<keyword evidence="6" id="KW-0969">Cilium</keyword>
<evidence type="ECO:0000256" key="7">
    <source>
        <dbReference type="ARBA" id="ARBA00023273"/>
    </source>
</evidence>
<dbReference type="OrthoDB" id="10250990at2759"/>
<keyword evidence="9" id="KW-0175">Coiled coil</keyword>
<feature type="compositionally biased region" description="Basic and acidic residues" evidence="10">
    <location>
        <begin position="229"/>
        <end position="248"/>
    </location>
</feature>
<feature type="region of interest" description="Disordered" evidence="10">
    <location>
        <begin position="187"/>
        <end position="215"/>
    </location>
</feature>
<dbReference type="Pfam" id="PF14580">
    <property type="entry name" value="LRR_9"/>
    <property type="match status" value="1"/>
</dbReference>
<dbReference type="InterPro" id="IPR050576">
    <property type="entry name" value="Cilia_flagella_integrity"/>
</dbReference>
<keyword evidence="5" id="KW-0677">Repeat</keyword>
<dbReference type="GO" id="GO:0005737">
    <property type="term" value="C:cytoplasm"/>
    <property type="evidence" value="ECO:0007669"/>
    <property type="project" value="UniProtKB-SubCell"/>
</dbReference>
<keyword evidence="3" id="KW-0963">Cytoplasm</keyword>
<dbReference type="Proteomes" id="UP000008983">
    <property type="component" value="Unassembled WGS sequence"/>
</dbReference>
<evidence type="ECO:0000256" key="4">
    <source>
        <dbReference type="ARBA" id="ARBA00022614"/>
    </source>
</evidence>
<feature type="domain" description="Dynein axonemal assembly factor 11-like CS" evidence="11">
    <location>
        <begin position="230"/>
        <end position="344"/>
    </location>
</feature>
<dbReference type="SMART" id="SM00365">
    <property type="entry name" value="LRR_SD22"/>
    <property type="match status" value="3"/>
</dbReference>
<dbReference type="AlphaFoldDB" id="G0QT74"/>
<protein>
    <submittedName>
        <fullName evidence="12">Leucine rich repeat protein</fullName>
        <ecNumber evidence="12">3.1.3.16</ecNumber>
    </submittedName>
</protein>
<evidence type="ECO:0000256" key="1">
    <source>
        <dbReference type="ARBA" id="ARBA00004138"/>
    </source>
</evidence>
<keyword evidence="12" id="KW-0378">Hydrolase</keyword>
<dbReference type="STRING" id="857967.G0QT74"/>
<evidence type="ECO:0000256" key="6">
    <source>
        <dbReference type="ARBA" id="ARBA00023069"/>
    </source>
</evidence>
<dbReference type="eggNOG" id="KOG0531">
    <property type="taxonomic scope" value="Eukaryota"/>
</dbReference>
<dbReference type="InParanoid" id="G0QT74"/>
<organism evidence="12 13">
    <name type="scientific">Ichthyophthirius multifiliis</name>
    <name type="common">White spot disease agent</name>
    <name type="synonym">Ich</name>
    <dbReference type="NCBI Taxonomy" id="5932"/>
    <lineage>
        <taxon>Eukaryota</taxon>
        <taxon>Sar</taxon>
        <taxon>Alveolata</taxon>
        <taxon>Ciliophora</taxon>
        <taxon>Intramacronucleata</taxon>
        <taxon>Oligohymenophorea</taxon>
        <taxon>Hymenostomatida</taxon>
        <taxon>Ophryoglenina</taxon>
        <taxon>Ichthyophthirius</taxon>
    </lineage>
</organism>
<gene>
    <name evidence="12" type="ORF">IMG5_106520</name>
</gene>
<dbReference type="FunCoup" id="G0QT74">
    <property type="interactions" value="1"/>
</dbReference>
<dbReference type="Pfam" id="PF23602">
    <property type="entry name" value="CS_DNAAF11_C"/>
    <property type="match status" value="1"/>
</dbReference>
<evidence type="ECO:0000256" key="9">
    <source>
        <dbReference type="SAM" id="Coils"/>
    </source>
</evidence>
<keyword evidence="7" id="KW-0966">Cell projection</keyword>
<dbReference type="PANTHER" id="PTHR45973:SF9">
    <property type="entry name" value="LEUCINE-RICH REPEAT-CONTAINING PROTEIN 46"/>
    <property type="match status" value="1"/>
</dbReference>
<dbReference type="GeneID" id="14907729"/>
<dbReference type="GO" id="GO:0004722">
    <property type="term" value="F:protein serine/threonine phosphatase activity"/>
    <property type="evidence" value="ECO:0007669"/>
    <property type="project" value="UniProtKB-EC"/>
</dbReference>
<evidence type="ECO:0000259" key="11">
    <source>
        <dbReference type="Pfam" id="PF23602"/>
    </source>
</evidence>
<name>G0QT74_ICHMU</name>
<reference evidence="12 13" key="1">
    <citation type="submission" date="2011-07" db="EMBL/GenBank/DDBJ databases">
        <authorList>
            <person name="Coyne R."/>
            <person name="Brami D."/>
            <person name="Johnson J."/>
            <person name="Hostetler J."/>
            <person name="Hannick L."/>
            <person name="Clark T."/>
            <person name="Cassidy-Hanley D."/>
            <person name="Inman J."/>
        </authorList>
    </citation>
    <scope>NUCLEOTIDE SEQUENCE [LARGE SCALE GENOMIC DNA]</scope>
    <source>
        <strain evidence="12 13">G5</strain>
    </source>
</reference>
<evidence type="ECO:0000313" key="12">
    <source>
        <dbReference type="EMBL" id="EGR31599.1"/>
    </source>
</evidence>
<keyword evidence="13" id="KW-1185">Reference proteome</keyword>
<dbReference type="EMBL" id="GL983843">
    <property type="protein sequence ID" value="EGR31599.1"/>
    <property type="molecule type" value="Genomic_DNA"/>
</dbReference>